<keyword evidence="2" id="KW-1185">Reference proteome</keyword>
<organism evidence="1 2">
    <name type="scientific">Nezara viridula</name>
    <name type="common">Southern green stink bug</name>
    <name type="synonym">Cimex viridulus</name>
    <dbReference type="NCBI Taxonomy" id="85310"/>
    <lineage>
        <taxon>Eukaryota</taxon>
        <taxon>Metazoa</taxon>
        <taxon>Ecdysozoa</taxon>
        <taxon>Arthropoda</taxon>
        <taxon>Hexapoda</taxon>
        <taxon>Insecta</taxon>
        <taxon>Pterygota</taxon>
        <taxon>Neoptera</taxon>
        <taxon>Paraneoptera</taxon>
        <taxon>Hemiptera</taxon>
        <taxon>Heteroptera</taxon>
        <taxon>Panheteroptera</taxon>
        <taxon>Pentatomomorpha</taxon>
        <taxon>Pentatomoidea</taxon>
        <taxon>Pentatomidae</taxon>
        <taxon>Pentatominae</taxon>
        <taxon>Nezara</taxon>
    </lineage>
</organism>
<dbReference type="EMBL" id="OV725082">
    <property type="protein sequence ID" value="CAH1405617.1"/>
    <property type="molecule type" value="Genomic_DNA"/>
</dbReference>
<evidence type="ECO:0000313" key="2">
    <source>
        <dbReference type="Proteomes" id="UP001152798"/>
    </source>
</evidence>
<dbReference type="AlphaFoldDB" id="A0A9P0HQ03"/>
<proteinExistence type="predicted"/>
<dbReference type="OrthoDB" id="6593430at2759"/>
<gene>
    <name evidence="1" type="ORF">NEZAVI_LOCUS13785</name>
</gene>
<dbReference type="Proteomes" id="UP001152798">
    <property type="component" value="Chromosome 6"/>
</dbReference>
<reference evidence="1" key="1">
    <citation type="submission" date="2022-01" db="EMBL/GenBank/DDBJ databases">
        <authorList>
            <person name="King R."/>
        </authorList>
    </citation>
    <scope>NUCLEOTIDE SEQUENCE</scope>
</reference>
<protein>
    <submittedName>
        <fullName evidence="1">Uncharacterized protein</fullName>
    </submittedName>
</protein>
<name>A0A9P0HQ03_NEZVI</name>
<evidence type="ECO:0000313" key="1">
    <source>
        <dbReference type="EMBL" id="CAH1405617.1"/>
    </source>
</evidence>
<accession>A0A9P0HQ03</accession>
<sequence length="151" mass="17511">MKNCKDAINERTQGSCWWLDRKSSKQCPVTVNSEALVSPMEWSWPSSGGRWKVVYKWNQGKVDCDVDYTPSRAQTFRLISWQFDDNKLMLSYSANPMRIYREQGWKMKVLGGETWGFTPAPDGSWTFSVYSRNVVIRPFERSSGSFNLQSN</sequence>